<dbReference type="Gene3D" id="3.40.50.300">
    <property type="entry name" value="P-loop containing nucleotide triphosphate hydrolases"/>
    <property type="match status" value="2"/>
</dbReference>
<dbReference type="InterPro" id="IPR027417">
    <property type="entry name" value="P-loop_NTPase"/>
</dbReference>
<protein>
    <recommendedName>
        <fullName evidence="21">Zinc-hook domain-containing protein</fullName>
    </recommendedName>
</protein>
<evidence type="ECO:0000256" key="12">
    <source>
        <dbReference type="ARBA" id="ARBA00022842"/>
    </source>
</evidence>
<proteinExistence type="inferred from homology"/>
<dbReference type="EMBL" id="CAXLJL010000900">
    <property type="protein sequence ID" value="CAL5141573.1"/>
    <property type="molecule type" value="Genomic_DNA"/>
</dbReference>
<evidence type="ECO:0000256" key="19">
    <source>
        <dbReference type="SAM" id="Coils"/>
    </source>
</evidence>
<dbReference type="GO" id="GO:0003691">
    <property type="term" value="F:double-stranded telomeric DNA binding"/>
    <property type="evidence" value="ECO:0007669"/>
    <property type="project" value="TreeGrafter"/>
</dbReference>
<evidence type="ECO:0000256" key="15">
    <source>
        <dbReference type="ARBA" id="ARBA00023242"/>
    </source>
</evidence>
<comment type="caution">
    <text evidence="22">The sequence shown here is derived from an EMBL/GenBank/DDBJ whole genome shotgun (WGS) entry which is preliminary data.</text>
</comment>
<accession>A0AAV2TXX6</accession>
<evidence type="ECO:0000259" key="21">
    <source>
        <dbReference type="PROSITE" id="PS51131"/>
    </source>
</evidence>
<evidence type="ECO:0000256" key="14">
    <source>
        <dbReference type="ARBA" id="ARBA00023204"/>
    </source>
</evidence>
<keyword evidence="11" id="KW-0067">ATP-binding</keyword>
<evidence type="ECO:0000313" key="23">
    <source>
        <dbReference type="Proteomes" id="UP001497525"/>
    </source>
</evidence>
<name>A0AAV2TXX6_CALDB</name>
<dbReference type="GO" id="GO:0016887">
    <property type="term" value="F:ATP hydrolysis activity"/>
    <property type="evidence" value="ECO:0007669"/>
    <property type="project" value="InterPro"/>
</dbReference>
<evidence type="ECO:0000256" key="17">
    <source>
        <dbReference type="ARBA" id="ARBA00049360"/>
    </source>
</evidence>
<keyword evidence="16" id="KW-0469">Meiosis</keyword>
<keyword evidence="9" id="KW-0378">Hydrolase</keyword>
<dbReference type="SUPFAM" id="SSF52540">
    <property type="entry name" value="P-loop containing nucleoside triphosphate hydrolases"/>
    <property type="match status" value="1"/>
</dbReference>
<comment type="subcellular location">
    <subcellularLocation>
        <location evidence="3">Chromosome</location>
    </subcellularLocation>
    <subcellularLocation>
        <location evidence="2">Nucleus</location>
    </subcellularLocation>
</comment>
<feature type="coiled-coil region" evidence="19">
    <location>
        <begin position="1013"/>
        <end position="1054"/>
    </location>
</feature>
<evidence type="ECO:0000313" key="22">
    <source>
        <dbReference type="EMBL" id="CAL5141573.1"/>
    </source>
</evidence>
<dbReference type="SUPFAM" id="SSF75712">
    <property type="entry name" value="Rad50 coiled-coil Zn hook"/>
    <property type="match status" value="1"/>
</dbReference>
<dbReference type="GO" id="GO:0030870">
    <property type="term" value="C:Mre11 complex"/>
    <property type="evidence" value="ECO:0007669"/>
    <property type="project" value="TreeGrafter"/>
</dbReference>
<keyword evidence="10 18" id="KW-0862">Zinc</keyword>
<feature type="binding site" evidence="18">
    <location>
        <position position="725"/>
    </location>
    <ligand>
        <name>Zn(2+)</name>
        <dbReference type="ChEBI" id="CHEBI:29105"/>
    </ligand>
</feature>
<evidence type="ECO:0000256" key="13">
    <source>
        <dbReference type="ARBA" id="ARBA00023054"/>
    </source>
</evidence>
<feature type="binding site" evidence="18">
    <location>
        <position position="722"/>
    </location>
    <ligand>
        <name>Zn(2+)</name>
        <dbReference type="ChEBI" id="CHEBI:29105"/>
    </ligand>
</feature>
<dbReference type="GO" id="GO:0006302">
    <property type="term" value="P:double-strand break repair"/>
    <property type="evidence" value="ECO:0007669"/>
    <property type="project" value="InterPro"/>
</dbReference>
<keyword evidence="12" id="KW-0460">Magnesium</keyword>
<dbReference type="FunFam" id="3.40.50.300:FF:001195">
    <property type="entry name" value="DNA repair protein rad50"/>
    <property type="match status" value="1"/>
</dbReference>
<dbReference type="PANTHER" id="PTHR18867">
    <property type="entry name" value="RAD50"/>
    <property type="match status" value="1"/>
</dbReference>
<feature type="region of interest" description="Disordered" evidence="20">
    <location>
        <begin position="491"/>
        <end position="516"/>
    </location>
</feature>
<feature type="domain" description="Zinc-hook" evidence="21">
    <location>
        <begin position="677"/>
        <end position="775"/>
    </location>
</feature>
<comment type="similarity">
    <text evidence="4">Belongs to the SMC family. RAD50 subfamily.</text>
</comment>
<dbReference type="GO" id="GO:0000794">
    <property type="term" value="C:condensed nuclear chromosome"/>
    <property type="evidence" value="ECO:0007669"/>
    <property type="project" value="TreeGrafter"/>
</dbReference>
<keyword evidence="7" id="KW-0547">Nucleotide-binding</keyword>
<feature type="region of interest" description="Disordered" evidence="20">
    <location>
        <begin position="1244"/>
        <end position="1265"/>
    </location>
</feature>
<dbReference type="GO" id="GO:0007004">
    <property type="term" value="P:telomere maintenance via telomerase"/>
    <property type="evidence" value="ECO:0007669"/>
    <property type="project" value="TreeGrafter"/>
</dbReference>
<dbReference type="InterPro" id="IPR038729">
    <property type="entry name" value="Rad50/SbcC_AAA"/>
</dbReference>
<dbReference type="GO" id="GO:0051880">
    <property type="term" value="F:G-quadruplex DNA binding"/>
    <property type="evidence" value="ECO:0007669"/>
    <property type="project" value="TreeGrafter"/>
</dbReference>
<keyword evidence="13 19" id="KW-0175">Coiled coil</keyword>
<dbReference type="Proteomes" id="UP001497525">
    <property type="component" value="Unassembled WGS sequence"/>
</dbReference>
<reference evidence="22" key="1">
    <citation type="submission" date="2024-06" db="EMBL/GenBank/DDBJ databases">
        <authorList>
            <person name="Liu X."/>
            <person name="Lenzi L."/>
            <person name="Haldenby T S."/>
            <person name="Uol C."/>
        </authorList>
    </citation>
    <scope>NUCLEOTIDE SEQUENCE</scope>
</reference>
<feature type="coiled-coil region" evidence="19">
    <location>
        <begin position="677"/>
        <end position="704"/>
    </location>
</feature>
<keyword evidence="8" id="KW-0227">DNA damage</keyword>
<keyword evidence="5" id="KW-0158">Chromosome</keyword>
<dbReference type="InterPro" id="IPR013134">
    <property type="entry name" value="Zn_hook_RAD50"/>
</dbReference>
<sequence>MALVERMSILGIRSFSHENPQKIEFFTPVTLILGPNGTGKTTIIECLKYATTGDLPPGSKTGCSFIHDPRVAREVEVKAKVTLQLRDVRGQPMVVSRALVATQREKAKQGTLKTLDGSIKRQLPDGRVTSISSKCAEIDHEMVTSLGVSKAVLENVIFCHQEDSNWPLQEAKSVKQRFDDLFASSRYVKALDAMRKCKQDKDSNIKLYKAEIKHLSKNRDEAMKVRDEMENMKASVEKQNARLQDVTNRLNPVVERLNLYKQKYAELIQLQAQIKSCEAEKSHIEETVSSLLLNIHNEFEGTNEELAHVVDDAEAEYAKKQHRLTQLESQIQTNQSKLRGCESKRTQLLVEQAQLEMEVKRLQEAVGARDNLMRTLAERHNLSISTQLPGRGINLSTIQVDSVIQQMKEALRDADNQLSQVKRTTESAEREAQTKLDSARDELARLKQKFDATQQSLRETTTNLNTLRLRSAKAQETTARLESVRSELTRAEEHDRQLREKTELSETRERLSGLLDEQRSAESSLEVIDERITAYQKYAEQRRELDSLQKDRANKLETARKIRSRHIDTLEQIYAGSSVPSVVSDEFIKSELSKQQGGRVGTSLQSFATNTERLRNSFLARLSAMEQATREARRNLAKAEQERSVLETKTKYSRTRLQEKQNKLRSMEEQILSVAGTPDLEQSLNKLQQRRKQLEEECANEQGSLYLWKKFRDRLARPDTDCPVCHRHLSDQGEQGELVAELDQRIAAMPGEFVRKKQELEELVKKHEILLQLRPTVLEIERLKNTELPALDLELKTELEKLEEVRNRSDEESARLENCQADEALARSVQGDVAVFERIENEVFDISCKLRRLESDGTTSLDQSESFESLQEQRKEIRQKQQSLAEEISRTQKLVEQLDRTQREAVDEVHRIKEVIYKLEQENQANLRLADDIQRATESEQRLQTELSLIKFEQMPPAEERCAQAAAERQRAAQDRESRVDSASESVKEIRDAIRQIDSACQAASARSPESRLTDVNSQVSKLEEEVAHLRLQLDDIRKDLEIAQKELNEHKIRQRELGDCVQLRQLRSQVGELGVRIQGLTDQLTACRAVAGADQDLVKETGRMSAEEERLRNEKNAVTNQLGQLTAKLQYLQRDLKEKYAGADEEYLDMMYQLRTTELACSDLERYYKALDRAILAYHAAKMADLNKIIRELWRTTYRGNDIDYIEICSEEENASSAETVMRARRTYNYRVVMVKTVGVGMGPTTGGGTRNPKSRSQSNEARLDMRGRCSAGQKVLASLIIRLALAEVFCLHCGVLALDEPTTNLDRENIESLAFALVEIIKNRRQQKNFQLIVITHDEDFVELLGRSDFVEDFFLLSRNMQGVSEMKKVPIDGHFH</sequence>
<evidence type="ECO:0000256" key="5">
    <source>
        <dbReference type="ARBA" id="ARBA00022454"/>
    </source>
</evidence>
<evidence type="ECO:0000256" key="18">
    <source>
        <dbReference type="PROSITE-ProRule" id="PRU00471"/>
    </source>
</evidence>
<feature type="coiled-coil region" evidence="19">
    <location>
        <begin position="788"/>
        <end position="822"/>
    </location>
</feature>
<dbReference type="GO" id="GO:0043047">
    <property type="term" value="F:single-stranded telomeric DNA binding"/>
    <property type="evidence" value="ECO:0007669"/>
    <property type="project" value="TreeGrafter"/>
</dbReference>
<dbReference type="GO" id="GO:0046872">
    <property type="term" value="F:metal ion binding"/>
    <property type="evidence" value="ECO:0007669"/>
    <property type="project" value="UniProtKB-UniRule"/>
</dbReference>
<evidence type="ECO:0000256" key="9">
    <source>
        <dbReference type="ARBA" id="ARBA00022801"/>
    </source>
</evidence>
<evidence type="ECO:0000256" key="7">
    <source>
        <dbReference type="ARBA" id="ARBA00022741"/>
    </source>
</evidence>
<feature type="coiled-coil region" evidence="19">
    <location>
        <begin position="198"/>
        <end position="365"/>
    </location>
</feature>
<evidence type="ECO:0000256" key="10">
    <source>
        <dbReference type="ARBA" id="ARBA00022833"/>
    </source>
</evidence>
<dbReference type="PANTHER" id="PTHR18867:SF12">
    <property type="entry name" value="DNA REPAIR PROTEIN RAD50"/>
    <property type="match status" value="1"/>
</dbReference>
<evidence type="ECO:0000256" key="11">
    <source>
        <dbReference type="ARBA" id="ARBA00022840"/>
    </source>
</evidence>
<keyword evidence="14" id="KW-0234">DNA repair</keyword>
<evidence type="ECO:0000256" key="16">
    <source>
        <dbReference type="ARBA" id="ARBA00023254"/>
    </source>
</evidence>
<gene>
    <name evidence="22" type="ORF">CDAUBV1_LOCUS16801</name>
</gene>
<dbReference type="Pfam" id="PF13476">
    <property type="entry name" value="AAA_23"/>
    <property type="match status" value="1"/>
</dbReference>
<dbReference type="Gene3D" id="1.10.287.510">
    <property type="entry name" value="Helix hairpin bin"/>
    <property type="match status" value="1"/>
</dbReference>
<evidence type="ECO:0000256" key="1">
    <source>
        <dbReference type="ARBA" id="ARBA00001947"/>
    </source>
</evidence>
<evidence type="ECO:0000256" key="8">
    <source>
        <dbReference type="ARBA" id="ARBA00022763"/>
    </source>
</evidence>
<dbReference type="PROSITE" id="PS51131">
    <property type="entry name" value="ZN_HOOK"/>
    <property type="match status" value="1"/>
</dbReference>
<keyword evidence="6 18" id="KW-0479">Metal-binding</keyword>
<feature type="region of interest" description="Disordered" evidence="20">
    <location>
        <begin position="966"/>
        <end position="987"/>
    </location>
</feature>
<evidence type="ECO:0000256" key="2">
    <source>
        <dbReference type="ARBA" id="ARBA00004123"/>
    </source>
</evidence>
<comment type="cofactor">
    <cofactor evidence="1">
        <name>Zn(2+)</name>
        <dbReference type="ChEBI" id="CHEBI:29105"/>
    </cofactor>
</comment>
<comment type="catalytic activity">
    <reaction evidence="17">
        <text>ATP + H2O = ADP + phosphate + H(+)</text>
        <dbReference type="Rhea" id="RHEA:13065"/>
        <dbReference type="ChEBI" id="CHEBI:15377"/>
        <dbReference type="ChEBI" id="CHEBI:15378"/>
        <dbReference type="ChEBI" id="CHEBI:30616"/>
        <dbReference type="ChEBI" id="CHEBI:43474"/>
        <dbReference type="ChEBI" id="CHEBI:456216"/>
    </reaction>
</comment>
<evidence type="ECO:0000256" key="3">
    <source>
        <dbReference type="ARBA" id="ARBA00004286"/>
    </source>
</evidence>
<dbReference type="GO" id="GO:0070192">
    <property type="term" value="P:chromosome organization involved in meiotic cell cycle"/>
    <property type="evidence" value="ECO:0007669"/>
    <property type="project" value="TreeGrafter"/>
</dbReference>
<evidence type="ECO:0000256" key="20">
    <source>
        <dbReference type="SAM" id="MobiDB-lite"/>
    </source>
</evidence>
<feature type="coiled-coil region" evidence="19">
    <location>
        <begin position="867"/>
        <end position="939"/>
    </location>
</feature>
<feature type="coiled-coil region" evidence="19">
    <location>
        <begin position="622"/>
        <end position="649"/>
    </location>
</feature>
<keyword evidence="15" id="KW-0539">Nucleus</keyword>
<evidence type="ECO:0000256" key="6">
    <source>
        <dbReference type="ARBA" id="ARBA00022723"/>
    </source>
</evidence>
<dbReference type="GO" id="GO:0000722">
    <property type="term" value="P:telomere maintenance via recombination"/>
    <property type="evidence" value="ECO:0007669"/>
    <property type="project" value="TreeGrafter"/>
</dbReference>
<evidence type="ECO:0000256" key="4">
    <source>
        <dbReference type="ARBA" id="ARBA00009439"/>
    </source>
</evidence>
<dbReference type="GO" id="GO:0005524">
    <property type="term" value="F:ATP binding"/>
    <property type="evidence" value="ECO:0007669"/>
    <property type="project" value="UniProtKB-KW"/>
</dbReference>
<organism evidence="22 23">
    <name type="scientific">Calicophoron daubneyi</name>
    <name type="common">Rumen fluke</name>
    <name type="synonym">Paramphistomum daubneyi</name>
    <dbReference type="NCBI Taxonomy" id="300641"/>
    <lineage>
        <taxon>Eukaryota</taxon>
        <taxon>Metazoa</taxon>
        <taxon>Spiralia</taxon>
        <taxon>Lophotrochozoa</taxon>
        <taxon>Platyhelminthes</taxon>
        <taxon>Trematoda</taxon>
        <taxon>Digenea</taxon>
        <taxon>Plagiorchiida</taxon>
        <taxon>Pronocephalata</taxon>
        <taxon>Paramphistomoidea</taxon>
        <taxon>Paramphistomidae</taxon>
        <taxon>Calicophoron</taxon>
    </lineage>
</organism>